<dbReference type="CDD" id="cd06171">
    <property type="entry name" value="Sigma70_r4"/>
    <property type="match status" value="1"/>
</dbReference>
<feature type="domain" description="RNA polymerase sigma factor 70 region 4 type 2" evidence="6">
    <location>
        <begin position="149"/>
        <end position="200"/>
    </location>
</feature>
<feature type="domain" description="RNA polymerase sigma-70 region 2" evidence="5">
    <location>
        <begin position="59"/>
        <end position="125"/>
    </location>
</feature>
<evidence type="ECO:0000256" key="2">
    <source>
        <dbReference type="ARBA" id="ARBA00023015"/>
    </source>
</evidence>
<sequence>MPTPVMFPSARIFWSVAWTPVGPQRVVGSSTGTAHLMNPTDEQLIALMGHGQEDALRELHRRYAPYLFSMARRMLSGTDDVEACVQDAFVSVWKHAARFDPSRASAKTWLVTIAHRRFLQALRDRPDSTLPLEEWDAPTQSTQPLDRIMLQGALTQLDGEQQKLIELAFYDGYSHGQLAEVTGLPLGTVKTRLRAALSKLRTHLEDKRDA</sequence>
<evidence type="ECO:0000256" key="3">
    <source>
        <dbReference type="ARBA" id="ARBA00023082"/>
    </source>
</evidence>
<dbReference type="SUPFAM" id="SSF88946">
    <property type="entry name" value="Sigma2 domain of RNA polymerase sigma factors"/>
    <property type="match status" value="1"/>
</dbReference>
<reference evidence="8" key="1">
    <citation type="submission" date="2012-03" db="EMBL/GenBank/DDBJ databases">
        <title>Complete sequence of chromosome of Deinococcus peraridilitoris DSM 19664.</title>
        <authorList>
            <person name="Lucas S."/>
            <person name="Copeland A."/>
            <person name="Lapidus A."/>
            <person name="Glavina del Rio T."/>
            <person name="Dalin E."/>
            <person name="Tice H."/>
            <person name="Bruce D."/>
            <person name="Goodwin L."/>
            <person name="Pitluck S."/>
            <person name="Peters L."/>
            <person name="Mikhailova N."/>
            <person name="Lu M."/>
            <person name="Kyrpides N."/>
            <person name="Mavromatis K."/>
            <person name="Ivanova N."/>
            <person name="Brettin T."/>
            <person name="Detter J.C."/>
            <person name="Han C."/>
            <person name="Larimer F."/>
            <person name="Land M."/>
            <person name="Hauser L."/>
            <person name="Markowitz V."/>
            <person name="Cheng J.-F."/>
            <person name="Hugenholtz P."/>
            <person name="Woyke T."/>
            <person name="Wu D."/>
            <person name="Pukall R."/>
            <person name="Steenblock K."/>
            <person name="Brambilla E."/>
            <person name="Klenk H.-P."/>
            <person name="Eisen J.A."/>
        </authorList>
    </citation>
    <scope>NUCLEOTIDE SEQUENCE [LARGE SCALE GENOMIC DNA]</scope>
    <source>
        <strain evidence="8">DSM 19664 / LMG 22246 / CIP 109416 / KR-200</strain>
    </source>
</reference>
<dbReference type="HOGENOM" id="CLU_047691_9_3_0"/>
<dbReference type="KEGG" id="dpd:Deipe_0955"/>
<dbReference type="AlphaFoldDB" id="K9ZXY1"/>
<organism evidence="7 8">
    <name type="scientific">Deinococcus peraridilitoris (strain DSM 19664 / LMG 22246 / CIP 109416 / KR-200)</name>
    <dbReference type="NCBI Taxonomy" id="937777"/>
    <lineage>
        <taxon>Bacteria</taxon>
        <taxon>Thermotogati</taxon>
        <taxon>Deinococcota</taxon>
        <taxon>Deinococci</taxon>
        <taxon>Deinococcales</taxon>
        <taxon>Deinococcaceae</taxon>
        <taxon>Deinococcus</taxon>
    </lineage>
</organism>
<dbReference type="STRING" id="937777.Deipe_0955"/>
<dbReference type="InterPro" id="IPR013249">
    <property type="entry name" value="RNA_pol_sigma70_r4_t2"/>
</dbReference>
<dbReference type="GO" id="GO:0006352">
    <property type="term" value="P:DNA-templated transcription initiation"/>
    <property type="evidence" value="ECO:0007669"/>
    <property type="project" value="InterPro"/>
</dbReference>
<dbReference type="Pfam" id="PF08281">
    <property type="entry name" value="Sigma70_r4_2"/>
    <property type="match status" value="1"/>
</dbReference>
<dbReference type="PANTHER" id="PTHR43133">
    <property type="entry name" value="RNA POLYMERASE ECF-TYPE SIGMA FACTO"/>
    <property type="match status" value="1"/>
</dbReference>
<dbReference type="InterPro" id="IPR036388">
    <property type="entry name" value="WH-like_DNA-bd_sf"/>
</dbReference>
<dbReference type="PANTHER" id="PTHR43133:SF46">
    <property type="entry name" value="RNA POLYMERASE SIGMA-70 FACTOR ECF SUBFAMILY"/>
    <property type="match status" value="1"/>
</dbReference>
<dbReference type="Proteomes" id="UP000010467">
    <property type="component" value="Chromosome"/>
</dbReference>
<gene>
    <name evidence="7" type="ordered locus">Deipe_0955</name>
</gene>
<protein>
    <submittedName>
        <fullName evidence="7">RNA polymerase sigma factor, sigma-70 family</fullName>
    </submittedName>
</protein>
<keyword evidence="2" id="KW-0805">Transcription regulation</keyword>
<dbReference type="InterPro" id="IPR007627">
    <property type="entry name" value="RNA_pol_sigma70_r2"/>
</dbReference>
<keyword evidence="3" id="KW-0731">Sigma factor</keyword>
<keyword evidence="8" id="KW-1185">Reference proteome</keyword>
<evidence type="ECO:0000313" key="7">
    <source>
        <dbReference type="EMBL" id="AFZ66523.1"/>
    </source>
</evidence>
<dbReference type="InterPro" id="IPR013324">
    <property type="entry name" value="RNA_pol_sigma_r3/r4-like"/>
</dbReference>
<dbReference type="NCBIfam" id="TIGR02937">
    <property type="entry name" value="sigma70-ECF"/>
    <property type="match status" value="1"/>
</dbReference>
<dbReference type="InterPro" id="IPR014284">
    <property type="entry name" value="RNA_pol_sigma-70_dom"/>
</dbReference>
<dbReference type="Pfam" id="PF04542">
    <property type="entry name" value="Sigma70_r2"/>
    <property type="match status" value="1"/>
</dbReference>
<keyword evidence="4" id="KW-0804">Transcription</keyword>
<proteinExistence type="inferred from homology"/>
<accession>K9ZXY1</accession>
<dbReference type="Gene3D" id="1.10.10.10">
    <property type="entry name" value="Winged helix-like DNA-binding domain superfamily/Winged helix DNA-binding domain"/>
    <property type="match status" value="1"/>
</dbReference>
<dbReference type="Gene3D" id="1.10.1740.10">
    <property type="match status" value="1"/>
</dbReference>
<evidence type="ECO:0000259" key="5">
    <source>
        <dbReference type="Pfam" id="PF04542"/>
    </source>
</evidence>
<dbReference type="InterPro" id="IPR039425">
    <property type="entry name" value="RNA_pol_sigma-70-like"/>
</dbReference>
<evidence type="ECO:0000259" key="6">
    <source>
        <dbReference type="Pfam" id="PF08281"/>
    </source>
</evidence>
<dbReference type="PATRIC" id="fig|937777.3.peg.962"/>
<comment type="similarity">
    <text evidence="1">Belongs to the sigma-70 factor family. ECF subfamily.</text>
</comment>
<dbReference type="SUPFAM" id="SSF88659">
    <property type="entry name" value="Sigma3 and sigma4 domains of RNA polymerase sigma factors"/>
    <property type="match status" value="1"/>
</dbReference>
<dbReference type="GO" id="GO:0016987">
    <property type="term" value="F:sigma factor activity"/>
    <property type="evidence" value="ECO:0007669"/>
    <property type="project" value="UniProtKB-KW"/>
</dbReference>
<evidence type="ECO:0000256" key="4">
    <source>
        <dbReference type="ARBA" id="ARBA00023163"/>
    </source>
</evidence>
<evidence type="ECO:0000313" key="8">
    <source>
        <dbReference type="Proteomes" id="UP000010467"/>
    </source>
</evidence>
<dbReference type="GO" id="GO:0003677">
    <property type="term" value="F:DNA binding"/>
    <property type="evidence" value="ECO:0007669"/>
    <property type="project" value="InterPro"/>
</dbReference>
<name>K9ZXY1_DEIPD</name>
<dbReference type="eggNOG" id="COG1595">
    <property type="taxonomic scope" value="Bacteria"/>
</dbReference>
<evidence type="ECO:0000256" key="1">
    <source>
        <dbReference type="ARBA" id="ARBA00010641"/>
    </source>
</evidence>
<dbReference type="InterPro" id="IPR013325">
    <property type="entry name" value="RNA_pol_sigma_r2"/>
</dbReference>
<dbReference type="EMBL" id="CP003382">
    <property type="protein sequence ID" value="AFZ66523.1"/>
    <property type="molecule type" value="Genomic_DNA"/>
</dbReference>